<evidence type="ECO:0000259" key="8">
    <source>
        <dbReference type="PROSITE" id="PS50928"/>
    </source>
</evidence>
<reference evidence="9" key="1">
    <citation type="submission" date="2021-06" db="EMBL/GenBank/DDBJ databases">
        <title>Elioraea tepida, sp. nov., a moderately thermophilic aerobic anoxygenic phototrophic bacterium isolated from an alkaline siliceous hot spring mat community in Yellowstone National Park, WY, USA.</title>
        <authorList>
            <person name="Saini M.K."/>
            <person name="Yoshida S."/>
            <person name="Sebastian A."/>
            <person name="Hirose S."/>
            <person name="Hara E."/>
            <person name="Tamaki H."/>
            <person name="Soulier N.T."/>
            <person name="Albert I."/>
            <person name="Hanada S."/>
            <person name="Bryant D.A."/>
            <person name="Tank M."/>
        </authorList>
    </citation>
    <scope>NUCLEOTIDE SEQUENCE</scope>
    <source>
        <strain evidence="9">MS-P2</strain>
    </source>
</reference>
<dbReference type="Pfam" id="PF00528">
    <property type="entry name" value="BPD_transp_1"/>
    <property type="match status" value="1"/>
</dbReference>
<keyword evidence="5 7" id="KW-1133">Transmembrane helix</keyword>
<feature type="transmembrane region" description="Helical" evidence="7">
    <location>
        <begin position="44"/>
        <end position="70"/>
    </location>
</feature>
<evidence type="ECO:0000256" key="6">
    <source>
        <dbReference type="ARBA" id="ARBA00023136"/>
    </source>
</evidence>
<evidence type="ECO:0000313" key="10">
    <source>
        <dbReference type="Proteomes" id="UP000694001"/>
    </source>
</evidence>
<feature type="transmembrane region" description="Helical" evidence="7">
    <location>
        <begin position="91"/>
        <end position="116"/>
    </location>
</feature>
<comment type="subcellular location">
    <subcellularLocation>
        <location evidence="2">Cell envelope</location>
    </subcellularLocation>
    <subcellularLocation>
        <location evidence="7">Cell membrane</location>
        <topology evidence="7">Multi-pass membrane protein</topology>
    </subcellularLocation>
    <subcellularLocation>
        <location evidence="1">Membrane</location>
        <topology evidence="1">Multi-pass membrane protein</topology>
    </subcellularLocation>
</comment>
<dbReference type="KEGG" id="elio:KO353_08745"/>
<keyword evidence="4 7" id="KW-0812">Transmembrane</keyword>
<evidence type="ECO:0000256" key="5">
    <source>
        <dbReference type="ARBA" id="ARBA00022989"/>
    </source>
</evidence>
<dbReference type="GO" id="GO:0005886">
    <property type="term" value="C:plasma membrane"/>
    <property type="evidence" value="ECO:0007669"/>
    <property type="project" value="UniProtKB-SubCell"/>
</dbReference>
<evidence type="ECO:0000256" key="7">
    <source>
        <dbReference type="RuleBase" id="RU363032"/>
    </source>
</evidence>
<gene>
    <name evidence="9" type="primary">phnE</name>
    <name evidence="9" type="ORF">KO353_08745</name>
</gene>
<dbReference type="InterPro" id="IPR000515">
    <property type="entry name" value="MetI-like"/>
</dbReference>
<evidence type="ECO:0000256" key="3">
    <source>
        <dbReference type="ARBA" id="ARBA00022448"/>
    </source>
</evidence>
<keyword evidence="10" id="KW-1185">Reference proteome</keyword>
<dbReference type="AlphaFoldDB" id="A0A975U4R3"/>
<dbReference type="Proteomes" id="UP000694001">
    <property type="component" value="Chromosome"/>
</dbReference>
<dbReference type="GO" id="GO:0030313">
    <property type="term" value="C:cell envelope"/>
    <property type="evidence" value="ECO:0007669"/>
    <property type="project" value="UniProtKB-SubCell"/>
</dbReference>
<feature type="transmembrane region" description="Helical" evidence="7">
    <location>
        <begin position="202"/>
        <end position="222"/>
    </location>
</feature>
<dbReference type="CDD" id="cd06261">
    <property type="entry name" value="TM_PBP2"/>
    <property type="match status" value="1"/>
</dbReference>
<dbReference type="EMBL" id="CP076448">
    <property type="protein sequence ID" value="QXM26265.1"/>
    <property type="molecule type" value="Genomic_DNA"/>
</dbReference>
<feature type="domain" description="ABC transmembrane type-1" evidence="8">
    <location>
        <begin position="40"/>
        <end position="223"/>
    </location>
</feature>
<keyword evidence="6 7" id="KW-0472">Membrane</keyword>
<organism evidence="9 10">
    <name type="scientific">Elioraea tepida</name>
    <dbReference type="NCBI Taxonomy" id="2843330"/>
    <lineage>
        <taxon>Bacteria</taxon>
        <taxon>Pseudomonadati</taxon>
        <taxon>Pseudomonadota</taxon>
        <taxon>Alphaproteobacteria</taxon>
        <taxon>Acetobacterales</taxon>
        <taxon>Elioraeaceae</taxon>
        <taxon>Elioraea</taxon>
    </lineage>
</organism>
<evidence type="ECO:0000256" key="2">
    <source>
        <dbReference type="ARBA" id="ARBA00004196"/>
    </source>
</evidence>
<dbReference type="NCBIfam" id="TIGR01097">
    <property type="entry name" value="PhnE"/>
    <property type="match status" value="1"/>
</dbReference>
<dbReference type="PANTHER" id="PTHR30043">
    <property type="entry name" value="PHOSPHONATES TRANSPORT SYSTEM PERMEASE PROTEIN"/>
    <property type="match status" value="1"/>
</dbReference>
<sequence>MRFDLIGAKFAAGLPKLADAASMMVPPRGWQHLPEWLNALAETIAMAFMGTLLGAIAAVPLGFACARNTLPLRALQFGFRRFADSLRSLDHLIWAIVFVRAVGLGPLAGIMAIAVVDAGTLAKLYSEAIENVDRRPLEGARSTGASEPETIRWGLLPQVLPNMLASTLYMWESNTRSATILGIVGAGGIGYQLSDRLRVYDWGEASTIILLILIAVYAIDLISARLRRALIRGGESAARPI</sequence>
<accession>A0A975U4R3</accession>
<comment type="similarity">
    <text evidence="7">Belongs to the binding-protein-dependent transport system permease family.</text>
</comment>
<dbReference type="PANTHER" id="PTHR30043:SF9">
    <property type="entry name" value="PHOSPHONATES TRANSPORT SYSTEM PERMEASE PROTEIN"/>
    <property type="match status" value="1"/>
</dbReference>
<name>A0A975U4R3_9PROT</name>
<dbReference type="PROSITE" id="PS50928">
    <property type="entry name" value="ABC_TM1"/>
    <property type="match status" value="1"/>
</dbReference>
<evidence type="ECO:0000256" key="1">
    <source>
        <dbReference type="ARBA" id="ARBA00004141"/>
    </source>
</evidence>
<protein>
    <submittedName>
        <fullName evidence="9">Phosphonate ABC transporter, permease protein PhnE</fullName>
    </submittedName>
</protein>
<proteinExistence type="inferred from homology"/>
<keyword evidence="3 7" id="KW-0813">Transport</keyword>
<evidence type="ECO:0000256" key="4">
    <source>
        <dbReference type="ARBA" id="ARBA00022692"/>
    </source>
</evidence>
<dbReference type="InterPro" id="IPR005769">
    <property type="entry name" value="PhnE/PtxC"/>
</dbReference>
<dbReference type="GO" id="GO:0015416">
    <property type="term" value="F:ABC-type phosphonate transporter activity"/>
    <property type="evidence" value="ECO:0007669"/>
    <property type="project" value="InterPro"/>
</dbReference>
<evidence type="ECO:0000313" key="9">
    <source>
        <dbReference type="EMBL" id="QXM26265.1"/>
    </source>
</evidence>